<protein>
    <submittedName>
        <fullName evidence="3">Zn finger protein</fullName>
    </submittedName>
</protein>
<dbReference type="EMBL" id="JAVDYF010000001">
    <property type="protein sequence ID" value="MDR7355300.1"/>
    <property type="molecule type" value="Genomic_DNA"/>
</dbReference>
<keyword evidence="1" id="KW-0863">Zinc-finger</keyword>
<keyword evidence="1" id="KW-0862">Zinc</keyword>
<organism evidence="3 4">
    <name type="scientific">Corynebacterium felinum</name>
    <dbReference type="NCBI Taxonomy" id="131318"/>
    <lineage>
        <taxon>Bacteria</taxon>
        <taxon>Bacillati</taxon>
        <taxon>Actinomycetota</taxon>
        <taxon>Actinomycetes</taxon>
        <taxon>Mycobacteriales</taxon>
        <taxon>Corynebacteriaceae</taxon>
        <taxon>Corynebacterium</taxon>
    </lineage>
</organism>
<dbReference type="RefSeq" id="WP_277105539.1">
    <property type="nucleotide sequence ID" value="NZ_BAAAJS010000078.1"/>
</dbReference>
<evidence type="ECO:0000313" key="4">
    <source>
        <dbReference type="Proteomes" id="UP001183619"/>
    </source>
</evidence>
<reference evidence="3 4" key="1">
    <citation type="submission" date="2023-07" db="EMBL/GenBank/DDBJ databases">
        <title>Sequencing the genomes of 1000 actinobacteria strains.</title>
        <authorList>
            <person name="Klenk H.-P."/>
        </authorList>
    </citation>
    <scope>NUCLEOTIDE SEQUENCE [LARGE SCALE GENOMIC DNA]</scope>
    <source>
        <strain evidence="3 4">DSM 44508</strain>
    </source>
</reference>
<evidence type="ECO:0000313" key="3">
    <source>
        <dbReference type="EMBL" id="MDR7355300.1"/>
    </source>
</evidence>
<dbReference type="PANTHER" id="PTHR38133:SF1">
    <property type="entry name" value="SLR1429 PROTEIN"/>
    <property type="match status" value="1"/>
</dbReference>
<sequence>MTPRKRVRDDNVIYANFRAKQRVASQEEVEKPAQPILPRSTRQAPGVLLLRRLIEERSESGRLARGRIYARGKHVENVSFKNGVISAEVQGSQNLPFEVSLIFPHRDKDDEKTFISQLLANPNGLSNLRAGEIDPLPLQFLLASGAFDYRSRCSCPDKTDVCKHAVATAFSAMEMIAADPELLLRLRGLNFDEVDRLAQELLKEKVGINPQEFWDGGQLPTIPSMKSHAVLDDSDTTLLYQAMRMISYGPVDELRAVSDLEDLFDYLLNS</sequence>
<comment type="caution">
    <text evidence="3">The sequence shown here is derived from an EMBL/GenBank/DDBJ whole genome shotgun (WGS) entry which is preliminary data.</text>
</comment>
<accession>A0ABU2B9L8</accession>
<dbReference type="PROSITE" id="PS50966">
    <property type="entry name" value="ZF_SWIM"/>
    <property type="match status" value="1"/>
</dbReference>
<keyword evidence="4" id="KW-1185">Reference proteome</keyword>
<dbReference type="InterPro" id="IPR007527">
    <property type="entry name" value="Znf_SWIM"/>
</dbReference>
<proteinExistence type="predicted"/>
<keyword evidence="1" id="KW-0479">Metal-binding</keyword>
<gene>
    <name evidence="3" type="ORF">J2S37_001838</name>
</gene>
<dbReference type="Proteomes" id="UP001183619">
    <property type="component" value="Unassembled WGS sequence"/>
</dbReference>
<evidence type="ECO:0000259" key="2">
    <source>
        <dbReference type="PROSITE" id="PS50966"/>
    </source>
</evidence>
<name>A0ABU2B9L8_9CORY</name>
<evidence type="ECO:0000256" key="1">
    <source>
        <dbReference type="PROSITE-ProRule" id="PRU00325"/>
    </source>
</evidence>
<dbReference type="PANTHER" id="PTHR38133">
    <property type="entry name" value="SLR1429 PROTEIN"/>
    <property type="match status" value="1"/>
</dbReference>
<feature type="domain" description="SWIM-type" evidence="2">
    <location>
        <begin position="138"/>
        <end position="173"/>
    </location>
</feature>